<organism evidence="1 2">
    <name type="scientific">Undibacterium arcticum</name>
    <dbReference type="NCBI Taxonomy" id="1762892"/>
    <lineage>
        <taxon>Bacteria</taxon>
        <taxon>Pseudomonadati</taxon>
        <taxon>Pseudomonadota</taxon>
        <taxon>Betaproteobacteria</taxon>
        <taxon>Burkholderiales</taxon>
        <taxon>Oxalobacteraceae</taxon>
        <taxon>Undibacterium</taxon>
    </lineage>
</organism>
<sequence length="91" mass="10113">MRTIVILALSAFIAGCATDAERSVQQQREVERMMAVYGPACQKLGFGADSDRWRDCVLRLSAQDSFERYSRAPSTTTCFGGHHGFLQCTSF</sequence>
<evidence type="ECO:0008006" key="3">
    <source>
        <dbReference type="Google" id="ProtNLM"/>
    </source>
</evidence>
<accession>A0ABV7F242</accession>
<dbReference type="RefSeq" id="WP_390326002.1">
    <property type="nucleotide sequence ID" value="NZ_JBHRTP010000024.1"/>
</dbReference>
<protein>
    <recommendedName>
        <fullName evidence="3">Lipoprotein</fullName>
    </recommendedName>
</protein>
<dbReference type="Proteomes" id="UP001595530">
    <property type="component" value="Unassembled WGS sequence"/>
</dbReference>
<comment type="caution">
    <text evidence="1">The sequence shown here is derived from an EMBL/GenBank/DDBJ whole genome shotgun (WGS) entry which is preliminary data.</text>
</comment>
<gene>
    <name evidence="1" type="ORF">ACFOFO_09495</name>
</gene>
<name>A0ABV7F242_9BURK</name>
<reference evidence="2" key="1">
    <citation type="journal article" date="2019" name="Int. J. Syst. Evol. Microbiol.">
        <title>The Global Catalogue of Microorganisms (GCM) 10K type strain sequencing project: providing services to taxonomists for standard genome sequencing and annotation.</title>
        <authorList>
            <consortium name="The Broad Institute Genomics Platform"/>
            <consortium name="The Broad Institute Genome Sequencing Center for Infectious Disease"/>
            <person name="Wu L."/>
            <person name="Ma J."/>
        </authorList>
    </citation>
    <scope>NUCLEOTIDE SEQUENCE [LARGE SCALE GENOMIC DNA]</scope>
    <source>
        <strain evidence="2">KCTC 42986</strain>
    </source>
</reference>
<evidence type="ECO:0000313" key="2">
    <source>
        <dbReference type="Proteomes" id="UP001595530"/>
    </source>
</evidence>
<dbReference type="EMBL" id="JBHRTP010000024">
    <property type="protein sequence ID" value="MFC3108193.1"/>
    <property type="molecule type" value="Genomic_DNA"/>
</dbReference>
<proteinExistence type="predicted"/>
<keyword evidence="2" id="KW-1185">Reference proteome</keyword>
<evidence type="ECO:0000313" key="1">
    <source>
        <dbReference type="EMBL" id="MFC3108193.1"/>
    </source>
</evidence>
<dbReference type="PROSITE" id="PS51257">
    <property type="entry name" value="PROKAR_LIPOPROTEIN"/>
    <property type="match status" value="1"/>
</dbReference>